<protein>
    <submittedName>
        <fullName evidence="6">Rieske [2Fe-2S] iron-sulfur domain-containing protein</fullName>
    </submittedName>
</protein>
<evidence type="ECO:0000259" key="5">
    <source>
        <dbReference type="PROSITE" id="PS51296"/>
    </source>
</evidence>
<dbReference type="Pfam" id="PF00355">
    <property type="entry name" value="Rieske"/>
    <property type="match status" value="1"/>
</dbReference>
<evidence type="ECO:0000256" key="4">
    <source>
        <dbReference type="ARBA" id="ARBA00023014"/>
    </source>
</evidence>
<evidence type="ECO:0000256" key="1">
    <source>
        <dbReference type="ARBA" id="ARBA00022714"/>
    </source>
</evidence>
<keyword evidence="1" id="KW-0001">2Fe-2S</keyword>
<keyword evidence="4" id="KW-0411">Iron-sulfur</keyword>
<dbReference type="STRING" id="861299.J421_1797"/>
<dbReference type="CDD" id="cd03467">
    <property type="entry name" value="Rieske"/>
    <property type="match status" value="1"/>
</dbReference>
<dbReference type="InterPro" id="IPR036922">
    <property type="entry name" value="Rieske_2Fe-2S_sf"/>
</dbReference>
<dbReference type="eggNOG" id="COG2146">
    <property type="taxonomic scope" value="Bacteria"/>
</dbReference>
<dbReference type="Gene3D" id="2.102.10.10">
    <property type="entry name" value="Rieske [2Fe-2S] iron-sulphur domain"/>
    <property type="match status" value="1"/>
</dbReference>
<evidence type="ECO:0000313" key="6">
    <source>
        <dbReference type="EMBL" id="AHG89334.1"/>
    </source>
</evidence>
<keyword evidence="3" id="KW-0408">Iron</keyword>
<name>W0RE19_9BACT</name>
<dbReference type="InterPro" id="IPR017941">
    <property type="entry name" value="Rieske_2Fe-2S"/>
</dbReference>
<feature type="domain" description="Rieske" evidence="5">
    <location>
        <begin position="71"/>
        <end position="160"/>
    </location>
</feature>
<sequence length="163" mass="16003">MPHHAASPDADRCAAACPLASAAGAVGALDRRTFLSQSLLAAAAAALAACGAAGDTLTAPASVNSSIDVASYPALASTGGIAVVSLSGTRLAIVRTGTSSFAALSLVCPHEGGSINQNGTGFLCSKHGARFTASGTWTGGERTTNMRSYPATYDATTGTLTIG</sequence>
<reference evidence="6 7" key="1">
    <citation type="journal article" date="2014" name="Genome Announc.">
        <title>Genome Sequence and Methylome of Soil Bacterium Gemmatirosa kalamazoonensis KBS708T, a Member of the Rarely Cultivated Gemmatimonadetes Phylum.</title>
        <authorList>
            <person name="Debruyn J.M."/>
            <person name="Radosevich M."/>
            <person name="Wommack K.E."/>
            <person name="Polson S.W."/>
            <person name="Hauser L.J."/>
            <person name="Fawaz M.N."/>
            <person name="Korlach J."/>
            <person name="Tsai Y.C."/>
        </authorList>
    </citation>
    <scope>NUCLEOTIDE SEQUENCE [LARGE SCALE GENOMIC DNA]</scope>
    <source>
        <strain evidence="6 7">KBS708</strain>
    </source>
</reference>
<dbReference type="AlphaFoldDB" id="W0RE19"/>
<dbReference type="EMBL" id="CP007128">
    <property type="protein sequence ID" value="AHG89334.1"/>
    <property type="molecule type" value="Genomic_DNA"/>
</dbReference>
<dbReference type="GO" id="GO:0046872">
    <property type="term" value="F:metal ion binding"/>
    <property type="evidence" value="ECO:0007669"/>
    <property type="project" value="UniProtKB-KW"/>
</dbReference>
<dbReference type="GO" id="GO:0051537">
    <property type="term" value="F:2 iron, 2 sulfur cluster binding"/>
    <property type="evidence" value="ECO:0007669"/>
    <property type="project" value="UniProtKB-KW"/>
</dbReference>
<evidence type="ECO:0000256" key="3">
    <source>
        <dbReference type="ARBA" id="ARBA00023004"/>
    </source>
</evidence>
<dbReference type="SUPFAM" id="SSF50022">
    <property type="entry name" value="ISP domain"/>
    <property type="match status" value="1"/>
</dbReference>
<accession>W0RE19</accession>
<dbReference type="PROSITE" id="PS51318">
    <property type="entry name" value="TAT"/>
    <property type="match status" value="1"/>
</dbReference>
<dbReference type="HOGENOM" id="CLU_1624756_0_0_0"/>
<dbReference type="InParanoid" id="W0RE19"/>
<dbReference type="PROSITE" id="PS51296">
    <property type="entry name" value="RIESKE"/>
    <property type="match status" value="1"/>
</dbReference>
<dbReference type="Proteomes" id="UP000019151">
    <property type="component" value="Chromosome"/>
</dbReference>
<keyword evidence="2" id="KW-0479">Metal-binding</keyword>
<keyword evidence="7" id="KW-1185">Reference proteome</keyword>
<organism evidence="6 7">
    <name type="scientific">Gemmatirosa kalamazoonensis</name>
    <dbReference type="NCBI Taxonomy" id="861299"/>
    <lineage>
        <taxon>Bacteria</taxon>
        <taxon>Pseudomonadati</taxon>
        <taxon>Gemmatimonadota</taxon>
        <taxon>Gemmatimonadia</taxon>
        <taxon>Gemmatimonadales</taxon>
        <taxon>Gemmatimonadaceae</taxon>
        <taxon>Gemmatirosa</taxon>
    </lineage>
</organism>
<dbReference type="OrthoDB" id="165343at2"/>
<dbReference type="KEGG" id="gba:J421_1797"/>
<dbReference type="RefSeq" id="WP_025410837.1">
    <property type="nucleotide sequence ID" value="NZ_CP007128.1"/>
</dbReference>
<evidence type="ECO:0000256" key="2">
    <source>
        <dbReference type="ARBA" id="ARBA00022723"/>
    </source>
</evidence>
<gene>
    <name evidence="6" type="ORF">J421_1797</name>
</gene>
<evidence type="ECO:0000313" key="7">
    <source>
        <dbReference type="Proteomes" id="UP000019151"/>
    </source>
</evidence>
<dbReference type="InterPro" id="IPR006311">
    <property type="entry name" value="TAT_signal"/>
</dbReference>
<proteinExistence type="predicted"/>